<evidence type="ECO:0000259" key="6">
    <source>
        <dbReference type="PROSITE" id="PS50045"/>
    </source>
</evidence>
<dbReference type="InterPro" id="IPR002078">
    <property type="entry name" value="Sigma_54_int"/>
</dbReference>
<dbReference type="PROSITE" id="PS00688">
    <property type="entry name" value="SIGMA54_INTERACT_3"/>
    <property type="match status" value="1"/>
</dbReference>
<evidence type="ECO:0000256" key="5">
    <source>
        <dbReference type="ARBA" id="ARBA00023163"/>
    </source>
</evidence>
<name>A0ABW0SJI1_9GAMM</name>
<dbReference type="PROSITE" id="PS00676">
    <property type="entry name" value="SIGMA54_INTERACT_2"/>
    <property type="match status" value="1"/>
</dbReference>
<dbReference type="InterPro" id="IPR025944">
    <property type="entry name" value="Sigma_54_int_dom_CS"/>
</dbReference>
<evidence type="ECO:0000256" key="1">
    <source>
        <dbReference type="ARBA" id="ARBA00022741"/>
    </source>
</evidence>
<dbReference type="Gene3D" id="1.10.8.60">
    <property type="match status" value="1"/>
</dbReference>
<accession>A0ABW0SJI1</accession>
<dbReference type="EMBL" id="JBHSNM010000001">
    <property type="protein sequence ID" value="MFC5569069.1"/>
    <property type="molecule type" value="Genomic_DNA"/>
</dbReference>
<evidence type="ECO:0000313" key="8">
    <source>
        <dbReference type="Proteomes" id="UP001596036"/>
    </source>
</evidence>
<protein>
    <submittedName>
        <fullName evidence="7">Sigma-54 interaction domain-containing protein</fullName>
    </submittedName>
</protein>
<proteinExistence type="predicted"/>
<dbReference type="InterPro" id="IPR003593">
    <property type="entry name" value="AAA+_ATPase"/>
</dbReference>
<evidence type="ECO:0000256" key="4">
    <source>
        <dbReference type="ARBA" id="ARBA00023125"/>
    </source>
</evidence>
<dbReference type="Gene3D" id="3.40.50.300">
    <property type="entry name" value="P-loop containing nucleotide triphosphate hydrolases"/>
    <property type="match status" value="1"/>
</dbReference>
<reference evidence="8" key="1">
    <citation type="journal article" date="2019" name="Int. J. Syst. Evol. Microbiol.">
        <title>The Global Catalogue of Microorganisms (GCM) 10K type strain sequencing project: providing services to taxonomists for standard genome sequencing and annotation.</title>
        <authorList>
            <consortium name="The Broad Institute Genomics Platform"/>
            <consortium name="The Broad Institute Genome Sequencing Center for Infectious Disease"/>
            <person name="Wu L."/>
            <person name="Ma J."/>
        </authorList>
    </citation>
    <scope>NUCLEOTIDE SEQUENCE [LARGE SCALE GENOMIC DNA]</scope>
    <source>
        <strain evidence="8">KACC 11407</strain>
    </source>
</reference>
<keyword evidence="8" id="KW-1185">Reference proteome</keyword>
<dbReference type="SUPFAM" id="SSF52540">
    <property type="entry name" value="P-loop containing nucleoside triphosphate hydrolases"/>
    <property type="match status" value="1"/>
</dbReference>
<feature type="domain" description="Sigma-54 factor interaction" evidence="6">
    <location>
        <begin position="28"/>
        <end position="257"/>
    </location>
</feature>
<dbReference type="SMART" id="SM00382">
    <property type="entry name" value="AAA"/>
    <property type="match status" value="1"/>
</dbReference>
<dbReference type="InterPro" id="IPR058031">
    <property type="entry name" value="AAA_lid_NorR"/>
</dbReference>
<sequence length="339" mass="37593">MEALRSGIGAVAGDAVADGSAISPLSEIIGQSPAYLRLVAQIRKMAGNDASVLIEGETGAGKELAARAVHYLSRRRERPFVPLNCGAIPESLVEAELFGHVRGSFTDAKHNREGVIAHAQGGTLFLDEIETLSPKGQVALLRFLQDRRYRPVGHSREQLADVRVVAATNKPMPRIVAEGQFRSDLLYRLNVLNLRVPPLRERVEDIVPLATHFVALFCERYGLGAKRLDHGTGLWMQQYDWPGNVRELENLVHRLVLFCDGDVLYYAGDPDDEPADRTCPDFRRAKAAAIASFERTYLTRLMRETNGNISAAARMACKERRALGKLLKKHGIDKDVYRA</sequence>
<dbReference type="SUPFAM" id="SSF46689">
    <property type="entry name" value="Homeodomain-like"/>
    <property type="match status" value="1"/>
</dbReference>
<keyword evidence="1" id="KW-0547">Nucleotide-binding</keyword>
<comment type="caution">
    <text evidence="7">The sequence shown here is derived from an EMBL/GenBank/DDBJ whole genome shotgun (WGS) entry which is preliminary data.</text>
</comment>
<dbReference type="PANTHER" id="PTHR32071">
    <property type="entry name" value="TRANSCRIPTIONAL REGULATORY PROTEIN"/>
    <property type="match status" value="1"/>
</dbReference>
<keyword evidence="4" id="KW-0238">DNA-binding</keyword>
<evidence type="ECO:0000256" key="2">
    <source>
        <dbReference type="ARBA" id="ARBA00022840"/>
    </source>
</evidence>
<dbReference type="RefSeq" id="WP_386752915.1">
    <property type="nucleotide sequence ID" value="NZ_JBHSNM010000001.1"/>
</dbReference>
<dbReference type="Proteomes" id="UP001596036">
    <property type="component" value="Unassembled WGS sequence"/>
</dbReference>
<keyword evidence="5" id="KW-0804">Transcription</keyword>
<dbReference type="PANTHER" id="PTHR32071:SF117">
    <property type="entry name" value="PTS-DEPENDENT DIHYDROXYACETONE KINASE OPERON REGULATORY PROTEIN-RELATED"/>
    <property type="match status" value="1"/>
</dbReference>
<dbReference type="Gene3D" id="1.10.10.60">
    <property type="entry name" value="Homeodomain-like"/>
    <property type="match status" value="1"/>
</dbReference>
<dbReference type="InterPro" id="IPR025943">
    <property type="entry name" value="Sigma_54_int_dom_ATP-bd_2"/>
</dbReference>
<keyword evidence="3" id="KW-0805">Transcription regulation</keyword>
<dbReference type="CDD" id="cd00009">
    <property type="entry name" value="AAA"/>
    <property type="match status" value="1"/>
</dbReference>
<organism evidence="7 8">
    <name type="scientific">Lysobacter yangpyeongensis</name>
    <dbReference type="NCBI Taxonomy" id="346182"/>
    <lineage>
        <taxon>Bacteria</taxon>
        <taxon>Pseudomonadati</taxon>
        <taxon>Pseudomonadota</taxon>
        <taxon>Gammaproteobacteria</taxon>
        <taxon>Lysobacterales</taxon>
        <taxon>Lysobacteraceae</taxon>
        <taxon>Lysobacter</taxon>
    </lineage>
</organism>
<keyword evidence="2" id="KW-0067">ATP-binding</keyword>
<dbReference type="Pfam" id="PF25601">
    <property type="entry name" value="AAA_lid_14"/>
    <property type="match status" value="1"/>
</dbReference>
<dbReference type="PROSITE" id="PS50045">
    <property type="entry name" value="SIGMA54_INTERACT_4"/>
    <property type="match status" value="1"/>
</dbReference>
<gene>
    <name evidence="7" type="ORF">ACFPN1_03180</name>
</gene>
<dbReference type="InterPro" id="IPR009057">
    <property type="entry name" value="Homeodomain-like_sf"/>
</dbReference>
<dbReference type="Pfam" id="PF00158">
    <property type="entry name" value="Sigma54_activat"/>
    <property type="match status" value="1"/>
</dbReference>
<evidence type="ECO:0000313" key="7">
    <source>
        <dbReference type="EMBL" id="MFC5569069.1"/>
    </source>
</evidence>
<dbReference type="InterPro" id="IPR027417">
    <property type="entry name" value="P-loop_NTPase"/>
</dbReference>
<evidence type="ECO:0000256" key="3">
    <source>
        <dbReference type="ARBA" id="ARBA00023015"/>
    </source>
</evidence>